<comment type="similarity">
    <text evidence="1">Belongs to the membrane fusion protein (MFP) (TC 8.A.1) family.</text>
</comment>
<dbReference type="SUPFAM" id="SSF111369">
    <property type="entry name" value="HlyD-like secretion proteins"/>
    <property type="match status" value="2"/>
</dbReference>
<evidence type="ECO:0000313" key="5">
    <source>
        <dbReference type="EMBL" id="BDI30376.1"/>
    </source>
</evidence>
<dbReference type="InterPro" id="IPR058792">
    <property type="entry name" value="Beta-barrel_RND_2"/>
</dbReference>
<dbReference type="KEGG" id="ccot:CCAX7_24270"/>
<dbReference type="InterPro" id="IPR058637">
    <property type="entry name" value="YknX-like_C"/>
</dbReference>
<dbReference type="Proteomes" id="UP000287394">
    <property type="component" value="Chromosome"/>
</dbReference>
<dbReference type="NCBIfam" id="TIGR01730">
    <property type="entry name" value="RND_mfp"/>
    <property type="match status" value="1"/>
</dbReference>
<dbReference type="InterPro" id="IPR058624">
    <property type="entry name" value="MdtA-like_HH"/>
</dbReference>
<accession>A0A402CVB5</accession>
<gene>
    <name evidence="5" type="ORF">CCAX7_24270</name>
</gene>
<feature type="domain" description="CusB-like beta-barrel" evidence="3">
    <location>
        <begin position="317"/>
        <end position="380"/>
    </location>
</feature>
<dbReference type="Gene3D" id="1.10.287.470">
    <property type="entry name" value="Helix hairpin bin"/>
    <property type="match status" value="1"/>
</dbReference>
<dbReference type="InterPro" id="IPR006143">
    <property type="entry name" value="RND_pump_MFP"/>
</dbReference>
<name>A0A402CVB5_9BACT</name>
<dbReference type="Pfam" id="PF25876">
    <property type="entry name" value="HH_MFP_RND"/>
    <property type="match status" value="1"/>
</dbReference>
<dbReference type="Gene3D" id="2.40.50.100">
    <property type="match status" value="1"/>
</dbReference>
<reference evidence="5 6" key="1">
    <citation type="journal article" date="2019" name="Int. J. Syst. Evol. Microbiol.">
        <title>Capsulimonas corticalis gen. nov., sp. nov., an aerobic capsulated bacterium, of a novel bacterial order, Capsulimonadales ord. nov., of the class Armatimonadia of the phylum Armatimonadetes.</title>
        <authorList>
            <person name="Li J."/>
            <person name="Kudo C."/>
            <person name="Tonouchi A."/>
        </authorList>
    </citation>
    <scope>NUCLEOTIDE SEQUENCE [LARGE SCALE GENOMIC DNA]</scope>
    <source>
        <strain evidence="5 6">AX-7</strain>
    </source>
</reference>
<proteinExistence type="inferred from homology"/>
<sequence length="466" mass="48190">MNPRETVFLRAAAPLALAALICSGCSHKAAETDASAQPAEVTPTVQVASARRGTIEDRLGASGTLMAMRSREATLAPAVAGVLEALPVRVGQTVTAGQLIARLSNRTLLGQIDQAQAAVQQNQVQVQQAKVNALQQQASSRSAILQAQAALANAKATQGVAEATLIGDEAAVTNAQQTLARTQNLFGEGLVAQKDVEAAQAALRTASATADAQRQTIAAQRQTVEGQRRAVEAAQAASLQDVVKRQDIAVARQQVRSAQGALETSRAQLTLYTLRAPLAGQITAVGAAPGEAVDTTVKLATITNLDVLQLQMFITSEKARALHAGQTVSFQTDSLPGKTFQTVVQTVGSQVDATSGSIPVLATVANPGHLLKDDLYVKSQIVVDRHVGALLVPKSSVLDSADGSHTVVTVTADGTAHIQTVKTGLREGDDVEILSGLSASDRVITLGGYGLPDGTKVTVAKAEAQP</sequence>
<dbReference type="AlphaFoldDB" id="A0A402CVB5"/>
<dbReference type="Pfam" id="PF25989">
    <property type="entry name" value="YknX_C"/>
    <property type="match status" value="1"/>
</dbReference>
<dbReference type="Gene3D" id="2.40.420.20">
    <property type="match status" value="1"/>
</dbReference>
<dbReference type="RefSeq" id="WP_119321336.1">
    <property type="nucleotide sequence ID" value="NZ_AP025739.1"/>
</dbReference>
<dbReference type="PANTHER" id="PTHR30469:SF38">
    <property type="entry name" value="HLYD FAMILY SECRETION PROTEIN"/>
    <property type="match status" value="1"/>
</dbReference>
<feature type="domain" description="YknX-like C-terminal permuted SH3-like" evidence="4">
    <location>
        <begin position="390"/>
        <end position="459"/>
    </location>
</feature>
<dbReference type="EMBL" id="AP025739">
    <property type="protein sequence ID" value="BDI30376.1"/>
    <property type="molecule type" value="Genomic_DNA"/>
</dbReference>
<evidence type="ECO:0000313" key="6">
    <source>
        <dbReference type="Proteomes" id="UP000287394"/>
    </source>
</evidence>
<dbReference type="OrthoDB" id="9806939at2"/>
<dbReference type="GO" id="GO:0015562">
    <property type="term" value="F:efflux transmembrane transporter activity"/>
    <property type="evidence" value="ECO:0007669"/>
    <property type="project" value="TreeGrafter"/>
</dbReference>
<dbReference type="GO" id="GO:1990281">
    <property type="term" value="C:efflux pump complex"/>
    <property type="evidence" value="ECO:0007669"/>
    <property type="project" value="TreeGrafter"/>
</dbReference>
<feature type="domain" description="Multidrug resistance protein MdtA-like alpha-helical hairpin" evidence="2">
    <location>
        <begin position="160"/>
        <end position="218"/>
    </location>
</feature>
<dbReference type="Gene3D" id="2.40.30.170">
    <property type="match status" value="1"/>
</dbReference>
<protein>
    <submittedName>
        <fullName evidence="5">Uncharacterized protein</fullName>
    </submittedName>
</protein>
<dbReference type="Pfam" id="PF25954">
    <property type="entry name" value="Beta-barrel_RND_2"/>
    <property type="match status" value="1"/>
</dbReference>
<organism evidence="5 6">
    <name type="scientific">Capsulimonas corticalis</name>
    <dbReference type="NCBI Taxonomy" id="2219043"/>
    <lineage>
        <taxon>Bacteria</taxon>
        <taxon>Bacillati</taxon>
        <taxon>Armatimonadota</taxon>
        <taxon>Armatimonadia</taxon>
        <taxon>Capsulimonadales</taxon>
        <taxon>Capsulimonadaceae</taxon>
        <taxon>Capsulimonas</taxon>
    </lineage>
</organism>
<evidence type="ECO:0000259" key="3">
    <source>
        <dbReference type="Pfam" id="PF25954"/>
    </source>
</evidence>
<evidence type="ECO:0000256" key="1">
    <source>
        <dbReference type="ARBA" id="ARBA00009477"/>
    </source>
</evidence>
<evidence type="ECO:0000259" key="2">
    <source>
        <dbReference type="Pfam" id="PF25876"/>
    </source>
</evidence>
<evidence type="ECO:0000259" key="4">
    <source>
        <dbReference type="Pfam" id="PF25989"/>
    </source>
</evidence>
<dbReference type="PANTHER" id="PTHR30469">
    <property type="entry name" value="MULTIDRUG RESISTANCE PROTEIN MDTA"/>
    <property type="match status" value="1"/>
</dbReference>
<keyword evidence="6" id="KW-1185">Reference proteome</keyword>